<sequence length="196" mass="20323">MKKEKSIILGLLIAASLLLATGCDMGGGTPAVTYAIGDTGPSGVGIVFYVTDGGLHGLEAAPSDQSTSQVWIEGGSTQTTVNGNTSTAIGTGLANSNAIIDQAEHTGSAAQVCRNYTGGGLNDWFLPSKDELDLIWDNLVNDGTNSNNGVGGFDESNYWSSSEGNSSNAWSQTFLIGLQGSVSKDNLRRVRAVRAF</sequence>
<evidence type="ECO:0000313" key="4">
    <source>
        <dbReference type="Proteomes" id="UP000587760"/>
    </source>
</evidence>
<dbReference type="Pfam" id="PF07603">
    <property type="entry name" value="Lcl_C"/>
    <property type="match status" value="1"/>
</dbReference>
<proteinExistence type="predicted"/>
<evidence type="ECO:0000259" key="2">
    <source>
        <dbReference type="Pfam" id="PF07603"/>
    </source>
</evidence>
<feature type="chain" id="PRO_5032608879" description="Lcl C-terminal domain-containing protein" evidence="1">
    <location>
        <begin position="21"/>
        <end position="196"/>
    </location>
</feature>
<dbReference type="EMBL" id="JACHGJ010000007">
    <property type="protein sequence ID" value="MBB6481762.1"/>
    <property type="molecule type" value="Genomic_DNA"/>
</dbReference>
<name>A0A841RHI4_9SPIO</name>
<feature type="signal peptide" evidence="1">
    <location>
        <begin position="1"/>
        <end position="20"/>
    </location>
</feature>
<keyword evidence="1" id="KW-0732">Signal</keyword>
<dbReference type="PROSITE" id="PS51257">
    <property type="entry name" value="PROKAR_LIPOPROTEIN"/>
    <property type="match status" value="1"/>
</dbReference>
<keyword evidence="4" id="KW-1185">Reference proteome</keyword>
<feature type="domain" description="Lcl C-terminal" evidence="2">
    <location>
        <begin position="64"/>
        <end position="194"/>
    </location>
</feature>
<reference evidence="3 4" key="1">
    <citation type="submission" date="2020-08" db="EMBL/GenBank/DDBJ databases">
        <title>Genomic Encyclopedia of Type Strains, Phase IV (KMG-IV): sequencing the most valuable type-strain genomes for metagenomic binning, comparative biology and taxonomic classification.</title>
        <authorList>
            <person name="Goeker M."/>
        </authorList>
    </citation>
    <scope>NUCLEOTIDE SEQUENCE [LARGE SCALE GENOMIC DNA]</scope>
    <source>
        <strain evidence="3 4">DSM 2461</strain>
    </source>
</reference>
<comment type="caution">
    <text evidence="3">The sequence shown here is derived from an EMBL/GenBank/DDBJ whole genome shotgun (WGS) entry which is preliminary data.</text>
</comment>
<accession>A0A841RHI4</accession>
<dbReference type="AlphaFoldDB" id="A0A841RHI4"/>
<organism evidence="3 4">
    <name type="scientific">Spirochaeta isovalerica</name>
    <dbReference type="NCBI Taxonomy" id="150"/>
    <lineage>
        <taxon>Bacteria</taxon>
        <taxon>Pseudomonadati</taxon>
        <taxon>Spirochaetota</taxon>
        <taxon>Spirochaetia</taxon>
        <taxon>Spirochaetales</taxon>
        <taxon>Spirochaetaceae</taxon>
        <taxon>Spirochaeta</taxon>
    </lineage>
</organism>
<dbReference type="RefSeq" id="WP_184747993.1">
    <property type="nucleotide sequence ID" value="NZ_JACHGJ010000007.1"/>
</dbReference>
<dbReference type="InterPro" id="IPR011460">
    <property type="entry name" value="Lcl_C"/>
</dbReference>
<evidence type="ECO:0000313" key="3">
    <source>
        <dbReference type="EMBL" id="MBB6481762.1"/>
    </source>
</evidence>
<dbReference type="Proteomes" id="UP000587760">
    <property type="component" value="Unassembled WGS sequence"/>
</dbReference>
<protein>
    <recommendedName>
        <fullName evidence="2">Lcl C-terminal domain-containing protein</fullName>
    </recommendedName>
</protein>
<gene>
    <name evidence="3" type="ORF">HNR50_003442</name>
</gene>
<evidence type="ECO:0000256" key="1">
    <source>
        <dbReference type="SAM" id="SignalP"/>
    </source>
</evidence>